<gene>
    <name evidence="1" type="ORF">EXIGLDRAFT_728578</name>
</gene>
<protein>
    <submittedName>
        <fullName evidence="1">Uncharacterized protein</fullName>
    </submittedName>
</protein>
<dbReference type="InParanoid" id="A0A165Q3Z9"/>
<dbReference type="OrthoDB" id="3229878at2759"/>
<name>A0A165Q3Z9_EXIGL</name>
<evidence type="ECO:0000313" key="1">
    <source>
        <dbReference type="EMBL" id="KZW03044.1"/>
    </source>
</evidence>
<proteinExistence type="predicted"/>
<dbReference type="Proteomes" id="UP000077266">
    <property type="component" value="Unassembled WGS sequence"/>
</dbReference>
<dbReference type="EMBL" id="KV425885">
    <property type="protein sequence ID" value="KZW03044.1"/>
    <property type="molecule type" value="Genomic_DNA"/>
</dbReference>
<organism evidence="1 2">
    <name type="scientific">Exidia glandulosa HHB12029</name>
    <dbReference type="NCBI Taxonomy" id="1314781"/>
    <lineage>
        <taxon>Eukaryota</taxon>
        <taxon>Fungi</taxon>
        <taxon>Dikarya</taxon>
        <taxon>Basidiomycota</taxon>
        <taxon>Agaricomycotina</taxon>
        <taxon>Agaricomycetes</taxon>
        <taxon>Auriculariales</taxon>
        <taxon>Exidiaceae</taxon>
        <taxon>Exidia</taxon>
    </lineage>
</organism>
<reference evidence="1 2" key="1">
    <citation type="journal article" date="2016" name="Mol. Biol. Evol.">
        <title>Comparative Genomics of Early-Diverging Mushroom-Forming Fungi Provides Insights into the Origins of Lignocellulose Decay Capabilities.</title>
        <authorList>
            <person name="Nagy L.G."/>
            <person name="Riley R."/>
            <person name="Tritt A."/>
            <person name="Adam C."/>
            <person name="Daum C."/>
            <person name="Floudas D."/>
            <person name="Sun H."/>
            <person name="Yadav J.S."/>
            <person name="Pangilinan J."/>
            <person name="Larsson K.H."/>
            <person name="Matsuura K."/>
            <person name="Barry K."/>
            <person name="Labutti K."/>
            <person name="Kuo R."/>
            <person name="Ohm R.A."/>
            <person name="Bhattacharya S.S."/>
            <person name="Shirouzu T."/>
            <person name="Yoshinaga Y."/>
            <person name="Martin F.M."/>
            <person name="Grigoriev I.V."/>
            <person name="Hibbett D.S."/>
        </authorList>
    </citation>
    <scope>NUCLEOTIDE SEQUENCE [LARGE SCALE GENOMIC DNA]</scope>
    <source>
        <strain evidence="1 2">HHB12029</strain>
    </source>
</reference>
<evidence type="ECO:0000313" key="2">
    <source>
        <dbReference type="Proteomes" id="UP000077266"/>
    </source>
</evidence>
<keyword evidence="2" id="KW-1185">Reference proteome</keyword>
<dbReference type="STRING" id="1314781.A0A165Q3Z9"/>
<dbReference type="AlphaFoldDB" id="A0A165Q3Z9"/>
<accession>A0A165Q3Z9</accession>
<sequence length="146" mass="16952">MGTNGLWSYRWRRPYYTTYNHWDSYPEGLGNELVAKIPSDPDEFARWADALKRELDARDDGELESPHHRRNGIGIEWTYVIDFDRNAFTIDGRVNIRLDKLPRQGEDWSPFFDRNHPASLDLCNPIEPSAEHIALYDASHCGDETG</sequence>